<keyword evidence="1" id="KW-1133">Transmembrane helix</keyword>
<protein>
    <submittedName>
        <fullName evidence="2">Uncharacterized protein</fullName>
    </submittedName>
</protein>
<accession>A0A8X6GI96</accession>
<comment type="caution">
    <text evidence="2">The sequence shown here is derived from an EMBL/GenBank/DDBJ whole genome shotgun (WGS) entry which is preliminary data.</text>
</comment>
<evidence type="ECO:0000313" key="2">
    <source>
        <dbReference type="EMBL" id="GFR04907.1"/>
    </source>
</evidence>
<dbReference type="EMBL" id="BMAO01015879">
    <property type="protein sequence ID" value="GFR04907.1"/>
    <property type="molecule type" value="Genomic_DNA"/>
</dbReference>
<keyword evidence="3" id="KW-1185">Reference proteome</keyword>
<keyword evidence="1" id="KW-0472">Membrane</keyword>
<reference evidence="2" key="1">
    <citation type="submission" date="2020-07" db="EMBL/GenBank/DDBJ databases">
        <title>Multicomponent nature underlies the extraordinary mechanical properties of spider dragline silk.</title>
        <authorList>
            <person name="Kono N."/>
            <person name="Nakamura H."/>
            <person name="Mori M."/>
            <person name="Yoshida Y."/>
            <person name="Ohtoshi R."/>
            <person name="Malay A.D."/>
            <person name="Moran D.A.P."/>
            <person name="Tomita M."/>
            <person name="Numata K."/>
            <person name="Arakawa K."/>
        </authorList>
    </citation>
    <scope>NUCLEOTIDE SEQUENCE</scope>
</reference>
<gene>
    <name evidence="2" type="ORF">TNCT_201521</name>
</gene>
<sequence>MKEHTTKKYIIRNKLDTFLNAIFPKSWILLNSEINFSKMRYSHCLARKLAQDKMLSNLLWSLTFVGFVFITIMMATF</sequence>
<proteinExistence type="predicted"/>
<evidence type="ECO:0000256" key="1">
    <source>
        <dbReference type="SAM" id="Phobius"/>
    </source>
</evidence>
<organism evidence="2 3">
    <name type="scientific">Trichonephila clavata</name>
    <name type="common">Joro spider</name>
    <name type="synonym">Nephila clavata</name>
    <dbReference type="NCBI Taxonomy" id="2740835"/>
    <lineage>
        <taxon>Eukaryota</taxon>
        <taxon>Metazoa</taxon>
        <taxon>Ecdysozoa</taxon>
        <taxon>Arthropoda</taxon>
        <taxon>Chelicerata</taxon>
        <taxon>Arachnida</taxon>
        <taxon>Araneae</taxon>
        <taxon>Araneomorphae</taxon>
        <taxon>Entelegynae</taxon>
        <taxon>Araneoidea</taxon>
        <taxon>Nephilidae</taxon>
        <taxon>Trichonephila</taxon>
    </lineage>
</organism>
<dbReference type="AlphaFoldDB" id="A0A8X6GI96"/>
<name>A0A8X6GI96_TRICU</name>
<evidence type="ECO:0000313" key="3">
    <source>
        <dbReference type="Proteomes" id="UP000887116"/>
    </source>
</evidence>
<dbReference type="OrthoDB" id="10053569at2759"/>
<dbReference type="Proteomes" id="UP000887116">
    <property type="component" value="Unassembled WGS sequence"/>
</dbReference>
<feature type="transmembrane region" description="Helical" evidence="1">
    <location>
        <begin position="57"/>
        <end position="76"/>
    </location>
</feature>
<keyword evidence="1" id="KW-0812">Transmembrane</keyword>